<gene>
    <name evidence="2" type="ORF">EZS28_045929</name>
</gene>
<comment type="caution">
    <text evidence="2">The sequence shown here is derived from an EMBL/GenBank/DDBJ whole genome shotgun (WGS) entry which is preliminary data.</text>
</comment>
<name>A0A5J4TKZ5_9EUKA</name>
<evidence type="ECO:0000313" key="3">
    <source>
        <dbReference type="Proteomes" id="UP000324800"/>
    </source>
</evidence>
<sequence length="24" mass="2566">IRAFPTSLSVGAPNAERPRARSLV</sequence>
<dbReference type="EMBL" id="SNRW01029705">
    <property type="protein sequence ID" value="KAA6358542.1"/>
    <property type="molecule type" value="Genomic_DNA"/>
</dbReference>
<organism evidence="2 3">
    <name type="scientific">Streblomastix strix</name>
    <dbReference type="NCBI Taxonomy" id="222440"/>
    <lineage>
        <taxon>Eukaryota</taxon>
        <taxon>Metamonada</taxon>
        <taxon>Preaxostyla</taxon>
        <taxon>Oxymonadida</taxon>
        <taxon>Streblomastigidae</taxon>
        <taxon>Streblomastix</taxon>
    </lineage>
</organism>
<feature type="region of interest" description="Disordered" evidence="1">
    <location>
        <begin position="1"/>
        <end position="24"/>
    </location>
</feature>
<proteinExistence type="predicted"/>
<feature type="non-terminal residue" evidence="2">
    <location>
        <position position="1"/>
    </location>
</feature>
<dbReference type="AlphaFoldDB" id="A0A5J4TKZ5"/>
<evidence type="ECO:0000313" key="2">
    <source>
        <dbReference type="EMBL" id="KAA6358542.1"/>
    </source>
</evidence>
<reference evidence="2 3" key="1">
    <citation type="submission" date="2019-03" db="EMBL/GenBank/DDBJ databases">
        <title>Single cell metagenomics reveals metabolic interactions within the superorganism composed of flagellate Streblomastix strix and complex community of Bacteroidetes bacteria on its surface.</title>
        <authorList>
            <person name="Treitli S.C."/>
            <person name="Kolisko M."/>
            <person name="Husnik F."/>
            <person name="Keeling P."/>
            <person name="Hampl V."/>
        </authorList>
    </citation>
    <scope>NUCLEOTIDE SEQUENCE [LARGE SCALE GENOMIC DNA]</scope>
    <source>
        <strain evidence="2">ST1C</strain>
    </source>
</reference>
<protein>
    <submittedName>
        <fullName evidence="2">Uncharacterized protein</fullName>
    </submittedName>
</protein>
<accession>A0A5J4TKZ5</accession>
<evidence type="ECO:0000256" key="1">
    <source>
        <dbReference type="SAM" id="MobiDB-lite"/>
    </source>
</evidence>
<dbReference type="Proteomes" id="UP000324800">
    <property type="component" value="Unassembled WGS sequence"/>
</dbReference>